<keyword evidence="2" id="KW-1185">Reference proteome</keyword>
<dbReference type="RefSeq" id="XP_049122316.1">
    <property type="nucleotide sequence ID" value="XM_049266359.1"/>
</dbReference>
<comment type="caution">
    <text evidence="1">The sequence shown here is derived from an EMBL/GenBank/DDBJ whole genome shotgun (WGS) entry which is preliminary data.</text>
</comment>
<accession>A0AA37P404</accession>
<protein>
    <submittedName>
        <fullName evidence="1">Uncharacterized protein</fullName>
    </submittedName>
</protein>
<evidence type="ECO:0000313" key="1">
    <source>
        <dbReference type="EMBL" id="GKT39966.1"/>
    </source>
</evidence>
<reference evidence="1 2" key="1">
    <citation type="submission" date="2022-03" db="EMBL/GenBank/DDBJ databases">
        <title>Genome data of Colletotrichum spp.</title>
        <authorList>
            <person name="Utami Y.D."/>
            <person name="Hiruma K."/>
        </authorList>
    </citation>
    <scope>NUCLEOTIDE SEQUENCE [LARGE SCALE GENOMIC DNA]</scope>
    <source>
        <strain evidence="1 2">MAFF 239500</strain>
    </source>
</reference>
<organism evidence="1 2">
    <name type="scientific">Colletotrichum spaethianum</name>
    <dbReference type="NCBI Taxonomy" id="700344"/>
    <lineage>
        <taxon>Eukaryota</taxon>
        <taxon>Fungi</taxon>
        <taxon>Dikarya</taxon>
        <taxon>Ascomycota</taxon>
        <taxon>Pezizomycotina</taxon>
        <taxon>Sordariomycetes</taxon>
        <taxon>Hypocreomycetidae</taxon>
        <taxon>Glomerellales</taxon>
        <taxon>Glomerellaceae</taxon>
        <taxon>Colletotrichum</taxon>
        <taxon>Colletotrichum spaethianum species complex</taxon>
    </lineage>
</organism>
<dbReference type="EMBL" id="BQXU01000001">
    <property type="protein sequence ID" value="GKT39966.1"/>
    <property type="molecule type" value="Genomic_DNA"/>
</dbReference>
<dbReference type="GeneID" id="73320949"/>
<sequence>MTGLLLSEVEERAASLFLGRADCGKCRSGQSYSGRLQEEGLLGVAKGVERHAALEIEQSSGEVC</sequence>
<proteinExistence type="predicted"/>
<dbReference type="AlphaFoldDB" id="A0AA37P404"/>
<name>A0AA37P404_9PEZI</name>
<gene>
    <name evidence="1" type="ORF">ColSpa_00147</name>
</gene>
<evidence type="ECO:0000313" key="2">
    <source>
        <dbReference type="Proteomes" id="UP001055115"/>
    </source>
</evidence>
<dbReference type="Proteomes" id="UP001055115">
    <property type="component" value="Unassembled WGS sequence"/>
</dbReference>